<name>A0A1W1VND2_9BACT</name>
<dbReference type="AlphaFoldDB" id="A0A1W1VND2"/>
<proteinExistence type="predicted"/>
<reference evidence="1 2" key="1">
    <citation type="submission" date="2017-04" db="EMBL/GenBank/DDBJ databases">
        <authorList>
            <person name="Afonso C.L."/>
            <person name="Miller P.J."/>
            <person name="Scott M.A."/>
            <person name="Spackman E."/>
            <person name="Goraichik I."/>
            <person name="Dimitrov K.M."/>
            <person name="Suarez D.L."/>
            <person name="Swayne D.E."/>
        </authorList>
    </citation>
    <scope>NUCLEOTIDE SEQUENCE [LARGE SCALE GENOMIC DNA]</scope>
    <source>
        <strain evidence="1 2">DSM 11622</strain>
    </source>
</reference>
<evidence type="ECO:0000313" key="2">
    <source>
        <dbReference type="Proteomes" id="UP000192266"/>
    </source>
</evidence>
<dbReference type="EMBL" id="FWWW01000067">
    <property type="protein sequence ID" value="SMB94828.1"/>
    <property type="molecule type" value="Genomic_DNA"/>
</dbReference>
<gene>
    <name evidence="1" type="ORF">SAMN00120144_2084</name>
</gene>
<dbReference type="Proteomes" id="UP000192266">
    <property type="component" value="Unassembled WGS sequence"/>
</dbReference>
<protein>
    <submittedName>
        <fullName evidence="1">Uncharacterized protein</fullName>
    </submittedName>
</protein>
<organism evidence="1 2">
    <name type="scientific">Hymenobacter roseosalivarius DSM 11622</name>
    <dbReference type="NCBI Taxonomy" id="645990"/>
    <lineage>
        <taxon>Bacteria</taxon>
        <taxon>Pseudomonadati</taxon>
        <taxon>Bacteroidota</taxon>
        <taxon>Cytophagia</taxon>
        <taxon>Cytophagales</taxon>
        <taxon>Hymenobacteraceae</taxon>
        <taxon>Hymenobacter</taxon>
    </lineage>
</organism>
<accession>A0A1W1VND2</accession>
<sequence>MPTNNILVTSTEFDNISTRIIVVDDNGNEESNYNQGYGQGFCSGPLNVIELNSNNENQKVDWTFSQSVSDTIIQLCTKKRLKLP</sequence>
<keyword evidence="2" id="KW-1185">Reference proteome</keyword>
<evidence type="ECO:0000313" key="1">
    <source>
        <dbReference type="EMBL" id="SMB94828.1"/>
    </source>
</evidence>